<feature type="compositionally biased region" description="Pro residues" evidence="6">
    <location>
        <begin position="782"/>
        <end position="794"/>
    </location>
</feature>
<dbReference type="InterPro" id="IPR013083">
    <property type="entry name" value="Znf_RING/FYVE/PHD"/>
</dbReference>
<proteinExistence type="predicted"/>
<dbReference type="PROSITE" id="PS50089">
    <property type="entry name" value="ZF_RING_2"/>
    <property type="match status" value="1"/>
</dbReference>
<evidence type="ECO:0000259" key="8">
    <source>
        <dbReference type="PROSITE" id="PS50145"/>
    </source>
</evidence>
<feature type="zinc finger region" description="TRAF-type" evidence="4">
    <location>
        <begin position="312"/>
        <end position="365"/>
    </location>
</feature>
<dbReference type="PROSITE" id="PS50145">
    <property type="entry name" value="ZF_TRAF"/>
    <property type="match status" value="3"/>
</dbReference>
<organism evidence="9 10">
    <name type="scientific">Prorocentrum cordatum</name>
    <dbReference type="NCBI Taxonomy" id="2364126"/>
    <lineage>
        <taxon>Eukaryota</taxon>
        <taxon>Sar</taxon>
        <taxon>Alveolata</taxon>
        <taxon>Dinophyceae</taxon>
        <taxon>Prorocentrales</taxon>
        <taxon>Prorocentraceae</taxon>
        <taxon>Prorocentrum</taxon>
    </lineage>
</organism>
<feature type="zinc finger region" description="TRAF-type" evidence="4">
    <location>
        <begin position="429"/>
        <end position="474"/>
    </location>
</feature>
<dbReference type="InterPro" id="IPR001841">
    <property type="entry name" value="Znf_RING"/>
</dbReference>
<feature type="domain" description="TRAF-type" evidence="8">
    <location>
        <begin position="312"/>
        <end position="365"/>
    </location>
</feature>
<feature type="compositionally biased region" description="Pro residues" evidence="6">
    <location>
        <begin position="128"/>
        <end position="140"/>
    </location>
</feature>
<feature type="compositionally biased region" description="Polar residues" evidence="6">
    <location>
        <begin position="609"/>
        <end position="621"/>
    </location>
</feature>
<evidence type="ECO:0000313" key="9">
    <source>
        <dbReference type="EMBL" id="CAK0792225.1"/>
    </source>
</evidence>
<dbReference type="InterPro" id="IPR001293">
    <property type="entry name" value="Znf_TRAF"/>
</dbReference>
<keyword evidence="10" id="KW-1185">Reference proteome</keyword>
<feature type="compositionally biased region" description="Basic and acidic residues" evidence="6">
    <location>
        <begin position="51"/>
        <end position="63"/>
    </location>
</feature>
<evidence type="ECO:0000256" key="3">
    <source>
        <dbReference type="ARBA" id="ARBA00022833"/>
    </source>
</evidence>
<feature type="compositionally biased region" description="Low complexity" evidence="6">
    <location>
        <begin position="736"/>
        <end position="753"/>
    </location>
</feature>
<feature type="compositionally biased region" description="Polar residues" evidence="6">
    <location>
        <begin position="21"/>
        <end position="37"/>
    </location>
</feature>
<feature type="compositionally biased region" description="Low complexity" evidence="6">
    <location>
        <begin position="162"/>
        <end position="186"/>
    </location>
</feature>
<keyword evidence="3 4" id="KW-0862">Zinc</keyword>
<reference evidence="9" key="1">
    <citation type="submission" date="2023-10" db="EMBL/GenBank/DDBJ databases">
        <authorList>
            <person name="Chen Y."/>
            <person name="Shah S."/>
            <person name="Dougan E. K."/>
            <person name="Thang M."/>
            <person name="Chan C."/>
        </authorList>
    </citation>
    <scope>NUCLEOTIDE SEQUENCE [LARGE SCALE GENOMIC DNA]</scope>
</reference>
<keyword evidence="5" id="KW-0175">Coiled coil</keyword>
<feature type="region of interest" description="Disordered" evidence="6">
    <location>
        <begin position="1"/>
        <end position="73"/>
    </location>
</feature>
<feature type="coiled-coil region" evidence="5">
    <location>
        <begin position="502"/>
        <end position="529"/>
    </location>
</feature>
<evidence type="ECO:0000256" key="1">
    <source>
        <dbReference type="ARBA" id="ARBA00022723"/>
    </source>
</evidence>
<dbReference type="PANTHER" id="PTHR10131">
    <property type="entry name" value="TNF RECEPTOR ASSOCIATED FACTOR"/>
    <property type="match status" value="1"/>
</dbReference>
<dbReference type="SMART" id="SM00184">
    <property type="entry name" value="RING"/>
    <property type="match status" value="1"/>
</dbReference>
<feature type="domain" description="TRAF-type" evidence="8">
    <location>
        <begin position="429"/>
        <end position="474"/>
    </location>
</feature>
<evidence type="ECO:0000256" key="2">
    <source>
        <dbReference type="ARBA" id="ARBA00022771"/>
    </source>
</evidence>
<dbReference type="Pfam" id="PF02176">
    <property type="entry name" value="zf-TRAF"/>
    <property type="match status" value="2"/>
</dbReference>
<dbReference type="Proteomes" id="UP001189429">
    <property type="component" value="Unassembled WGS sequence"/>
</dbReference>
<feature type="domain" description="RING-type" evidence="7">
    <location>
        <begin position="203"/>
        <end position="242"/>
    </location>
</feature>
<keyword evidence="1 4" id="KW-0479">Metal-binding</keyword>
<evidence type="ECO:0000256" key="6">
    <source>
        <dbReference type="SAM" id="MobiDB-lite"/>
    </source>
</evidence>
<evidence type="ECO:0000259" key="7">
    <source>
        <dbReference type="PROSITE" id="PS50089"/>
    </source>
</evidence>
<feature type="zinc finger region" description="TRAF-type" evidence="4">
    <location>
        <begin position="367"/>
        <end position="417"/>
    </location>
</feature>
<keyword evidence="2 4" id="KW-0863">Zinc-finger</keyword>
<feature type="compositionally biased region" description="Pro residues" evidence="6">
    <location>
        <begin position="706"/>
        <end position="715"/>
    </location>
</feature>
<feature type="region of interest" description="Disordered" evidence="6">
    <location>
        <begin position="115"/>
        <end position="186"/>
    </location>
</feature>
<dbReference type="SUPFAM" id="SSF57850">
    <property type="entry name" value="RING/U-box"/>
    <property type="match status" value="1"/>
</dbReference>
<feature type="compositionally biased region" description="Pro residues" evidence="6">
    <location>
        <begin position="802"/>
        <end position="815"/>
    </location>
</feature>
<feature type="region of interest" description="Disordered" evidence="6">
    <location>
        <begin position="672"/>
        <end position="837"/>
    </location>
</feature>
<dbReference type="Gene3D" id="3.30.40.10">
    <property type="entry name" value="Zinc/RING finger domain, C3HC4 (zinc finger)"/>
    <property type="match status" value="4"/>
</dbReference>
<feature type="domain" description="TRAF-type" evidence="8">
    <location>
        <begin position="367"/>
        <end position="417"/>
    </location>
</feature>
<name>A0ABN9PJ95_9DINO</name>
<dbReference type="PANTHER" id="PTHR10131:SF94">
    <property type="entry name" value="TNF RECEPTOR-ASSOCIATED FACTOR 4"/>
    <property type="match status" value="1"/>
</dbReference>
<feature type="region of interest" description="Disordered" evidence="6">
    <location>
        <begin position="529"/>
        <end position="621"/>
    </location>
</feature>
<feature type="compositionally biased region" description="Pro residues" evidence="6">
    <location>
        <begin position="598"/>
        <end position="608"/>
    </location>
</feature>
<accession>A0ABN9PJ95</accession>
<gene>
    <name evidence="9" type="ORF">PCOR1329_LOCUS2876</name>
</gene>
<evidence type="ECO:0000313" key="10">
    <source>
        <dbReference type="Proteomes" id="UP001189429"/>
    </source>
</evidence>
<comment type="caution">
    <text evidence="9">The sequence shown here is derived from an EMBL/GenBank/DDBJ whole genome shotgun (WGS) entry which is preliminary data.</text>
</comment>
<feature type="compositionally biased region" description="Pro residues" evidence="6">
    <location>
        <begin position="563"/>
        <end position="585"/>
    </location>
</feature>
<dbReference type="EMBL" id="CAUYUJ010000730">
    <property type="protein sequence ID" value="CAK0792225.1"/>
    <property type="molecule type" value="Genomic_DNA"/>
</dbReference>
<protein>
    <recommendedName>
        <fullName evidence="11">RING-type E3 ubiquitin transferase</fullName>
    </recommendedName>
</protein>
<dbReference type="SUPFAM" id="SSF49599">
    <property type="entry name" value="TRAF domain-like"/>
    <property type="match status" value="1"/>
</dbReference>
<sequence>MEPEREHAEHAEQEEQDEQRTWSCTCPQGSWLETQASAVEPMEPHFAPPARRQEPLSPRRAESDAASTSEALEEIRALEEGAVRAAAPVVDASVAAEASGAGGDALGAGAHQELAADPPQGSEALPPRSEPPPARWPGAPPVARSYPASRVPSPTPAGHELAAASRTASTDAAGRPQAPAGSGSTATAAAEADPAILALQFTCPICLEICEDCVETPCCHNLFCRQCLLSAEHRIERCPMCKSGLEAGAVVANVPVQRMISDMPCSCRFEGCGAQLSRRSRAQHEAQCSFMPVRCRFSPSCAPLLRWQLAQHEAADCPCRPIACPKECGRFVPLNCLEEHLERECPQAVCRCDHCAAPVRRTDLREHLQHCPIVRVPCGLQEQETQSRCAFCCERRHLAEHRQACAFREAACRHEGCAHVTTVRLLQDHEEHCRWRLAPCPDCGAELCLGLLQEHLETSCPEHPIACPFAAYGCEEFVLRRLVDEHLHHGAGRHLALLCSAVQARDLEIESLRAEMRRQQRDVERRLARLEQPDRRFSTGLLPPLPPGVGAPPVRLSVGADAPFPPSIELTPPPPPNELAPPPPQLRRVGGPRAMGEVPPPLRPPTPSQWPESPSAQGFAPTSSAIAGAFDMYPGTPWDQDLAIAPPMALQPLMLLREGGVSQVPVLFTSRQGRRPATSHGVPPPAGVLRRGFGVGGGVGYRTPRAPVPPSPPPFASHGVPADGATAAPQPEPSQSLGPGSSGAESSPSRASGLVAGASPPPPSDFHHSPVLDALGPAASPSEPPLPPGAPPAVPLQLGPPLSGPELPPTVPSSPAPAALNLPPPQPPASPLPATLLQQDQGDALLDAIVESEEPGSSGHTPRYM</sequence>
<feature type="compositionally biased region" description="Pro residues" evidence="6">
    <location>
        <begin position="822"/>
        <end position="831"/>
    </location>
</feature>
<evidence type="ECO:0008006" key="11">
    <source>
        <dbReference type="Google" id="ProtNLM"/>
    </source>
</evidence>
<evidence type="ECO:0000256" key="5">
    <source>
        <dbReference type="SAM" id="Coils"/>
    </source>
</evidence>
<evidence type="ECO:0000256" key="4">
    <source>
        <dbReference type="PROSITE-ProRule" id="PRU00207"/>
    </source>
</evidence>
<feature type="compositionally biased region" description="Basic and acidic residues" evidence="6">
    <location>
        <begin position="1"/>
        <end position="13"/>
    </location>
</feature>